<evidence type="ECO:0000256" key="5">
    <source>
        <dbReference type="ARBA" id="ARBA00022927"/>
    </source>
</evidence>
<sequence length="85" mass="9166">MARRKSKDSGGQQAQKASPASLGAKISQLKEFFEESKVEIKKVVWPSRKETVATSIAVVVFTVVVALFLGVVDFGLSQLISVILS</sequence>
<evidence type="ECO:0000256" key="7">
    <source>
        <dbReference type="ARBA" id="ARBA00023010"/>
    </source>
</evidence>
<feature type="compositionally biased region" description="Polar residues" evidence="10">
    <location>
        <begin position="9"/>
        <end position="18"/>
    </location>
</feature>
<dbReference type="GO" id="GO:0005886">
    <property type="term" value="C:plasma membrane"/>
    <property type="evidence" value="ECO:0007669"/>
    <property type="project" value="UniProtKB-SubCell"/>
</dbReference>
<evidence type="ECO:0000313" key="12">
    <source>
        <dbReference type="Proteomes" id="UP000190027"/>
    </source>
</evidence>
<gene>
    <name evidence="9" type="primary">secE</name>
    <name evidence="11" type="ORF">SAMN02745704_00733</name>
</gene>
<keyword evidence="5 9" id="KW-0653">Protein transport</keyword>
<name>A0A1T4WBD1_9BACT</name>
<dbReference type="GO" id="GO:0043952">
    <property type="term" value="P:protein transport by the Sec complex"/>
    <property type="evidence" value="ECO:0007669"/>
    <property type="project" value="UniProtKB-UniRule"/>
</dbReference>
<dbReference type="PROSITE" id="PS01067">
    <property type="entry name" value="SECE_SEC61G"/>
    <property type="match status" value="1"/>
</dbReference>
<dbReference type="STRING" id="1121449.SAMN02745704_00733"/>
<evidence type="ECO:0000313" key="11">
    <source>
        <dbReference type="EMBL" id="SKA74624.1"/>
    </source>
</evidence>
<evidence type="ECO:0000256" key="3">
    <source>
        <dbReference type="ARBA" id="ARBA00022475"/>
    </source>
</evidence>
<protein>
    <recommendedName>
        <fullName evidence="9">Protein translocase subunit SecE</fullName>
    </recommendedName>
</protein>
<proteinExistence type="inferred from homology"/>
<keyword evidence="2 9" id="KW-0813">Transport</keyword>
<dbReference type="InterPro" id="IPR005807">
    <property type="entry name" value="SecE_bac"/>
</dbReference>
<comment type="function">
    <text evidence="9">Essential subunit of the Sec protein translocation channel SecYEG. Clamps together the 2 halves of SecY. May contact the channel plug during translocation.</text>
</comment>
<comment type="subunit">
    <text evidence="9">Component of the Sec protein translocase complex. Heterotrimer consisting of SecY, SecE and SecG subunits. The heterotrimers can form oligomers, although 1 heterotrimer is thought to be able to translocate proteins. Interacts with the ribosome. Interacts with SecDF, and other proteins may be involved. Interacts with SecA.</text>
</comment>
<keyword evidence="6 9" id="KW-1133">Transmembrane helix</keyword>
<evidence type="ECO:0000256" key="4">
    <source>
        <dbReference type="ARBA" id="ARBA00022692"/>
    </source>
</evidence>
<dbReference type="NCBIfam" id="TIGR00964">
    <property type="entry name" value="secE_bact"/>
    <property type="match status" value="1"/>
</dbReference>
<dbReference type="Proteomes" id="UP000190027">
    <property type="component" value="Unassembled WGS sequence"/>
</dbReference>
<dbReference type="RefSeq" id="WP_078716288.1">
    <property type="nucleotide sequence ID" value="NZ_FUYC01000002.1"/>
</dbReference>
<dbReference type="OrthoDB" id="9812738at2"/>
<keyword evidence="12" id="KW-1185">Reference proteome</keyword>
<dbReference type="PANTHER" id="PTHR33910:SF1">
    <property type="entry name" value="PROTEIN TRANSLOCASE SUBUNIT SECE"/>
    <property type="match status" value="1"/>
</dbReference>
<organism evidence="11 12">
    <name type="scientific">Paucidesulfovibrio gracilis DSM 16080</name>
    <dbReference type="NCBI Taxonomy" id="1121449"/>
    <lineage>
        <taxon>Bacteria</taxon>
        <taxon>Pseudomonadati</taxon>
        <taxon>Thermodesulfobacteriota</taxon>
        <taxon>Desulfovibrionia</taxon>
        <taxon>Desulfovibrionales</taxon>
        <taxon>Desulfovibrionaceae</taxon>
        <taxon>Paucidesulfovibrio</taxon>
    </lineage>
</organism>
<dbReference type="InterPro" id="IPR001901">
    <property type="entry name" value="Translocase_SecE/Sec61-g"/>
</dbReference>
<dbReference type="InterPro" id="IPR038379">
    <property type="entry name" value="SecE_sf"/>
</dbReference>
<evidence type="ECO:0000256" key="8">
    <source>
        <dbReference type="ARBA" id="ARBA00023136"/>
    </source>
</evidence>
<dbReference type="HAMAP" id="MF_00422">
    <property type="entry name" value="SecE"/>
    <property type="match status" value="1"/>
</dbReference>
<comment type="similarity">
    <text evidence="9">Belongs to the SecE/SEC61-gamma family.</text>
</comment>
<dbReference type="PANTHER" id="PTHR33910">
    <property type="entry name" value="PROTEIN TRANSLOCASE SUBUNIT SECE"/>
    <property type="match status" value="1"/>
</dbReference>
<accession>A0A1T4WBD1</accession>
<dbReference type="GO" id="GO:0009306">
    <property type="term" value="P:protein secretion"/>
    <property type="evidence" value="ECO:0007669"/>
    <property type="project" value="UniProtKB-UniRule"/>
</dbReference>
<evidence type="ECO:0000256" key="2">
    <source>
        <dbReference type="ARBA" id="ARBA00022448"/>
    </source>
</evidence>
<keyword evidence="8 9" id="KW-0472">Membrane</keyword>
<dbReference type="GO" id="GO:0065002">
    <property type="term" value="P:intracellular protein transmembrane transport"/>
    <property type="evidence" value="ECO:0007669"/>
    <property type="project" value="UniProtKB-UniRule"/>
</dbReference>
<keyword evidence="7 9" id="KW-0811">Translocation</keyword>
<dbReference type="EMBL" id="FUYC01000002">
    <property type="protein sequence ID" value="SKA74624.1"/>
    <property type="molecule type" value="Genomic_DNA"/>
</dbReference>
<evidence type="ECO:0000256" key="1">
    <source>
        <dbReference type="ARBA" id="ARBA00004370"/>
    </source>
</evidence>
<dbReference type="GO" id="GO:0006605">
    <property type="term" value="P:protein targeting"/>
    <property type="evidence" value="ECO:0007669"/>
    <property type="project" value="UniProtKB-UniRule"/>
</dbReference>
<comment type="subcellular location">
    <subcellularLocation>
        <location evidence="9">Cell membrane</location>
        <topology evidence="9">Single-pass membrane protein</topology>
    </subcellularLocation>
    <subcellularLocation>
        <location evidence="1">Membrane</location>
    </subcellularLocation>
</comment>
<reference evidence="11 12" key="1">
    <citation type="submission" date="2017-02" db="EMBL/GenBank/DDBJ databases">
        <authorList>
            <person name="Peterson S.W."/>
        </authorList>
    </citation>
    <scope>NUCLEOTIDE SEQUENCE [LARGE SCALE GENOMIC DNA]</scope>
    <source>
        <strain evidence="11 12">DSM 16080</strain>
    </source>
</reference>
<dbReference type="GO" id="GO:0008320">
    <property type="term" value="F:protein transmembrane transporter activity"/>
    <property type="evidence" value="ECO:0007669"/>
    <property type="project" value="UniProtKB-UniRule"/>
</dbReference>
<keyword evidence="3 9" id="KW-1003">Cell membrane</keyword>
<dbReference type="Gene3D" id="1.20.5.1030">
    <property type="entry name" value="Preprotein translocase secy subunit"/>
    <property type="match status" value="1"/>
</dbReference>
<dbReference type="Pfam" id="PF00584">
    <property type="entry name" value="SecE"/>
    <property type="match status" value="1"/>
</dbReference>
<dbReference type="AlphaFoldDB" id="A0A1T4WBD1"/>
<feature type="transmembrane region" description="Helical" evidence="9">
    <location>
        <begin position="51"/>
        <end position="72"/>
    </location>
</feature>
<evidence type="ECO:0000256" key="10">
    <source>
        <dbReference type="SAM" id="MobiDB-lite"/>
    </source>
</evidence>
<keyword evidence="4 9" id="KW-0812">Transmembrane</keyword>
<feature type="region of interest" description="Disordered" evidence="10">
    <location>
        <begin position="1"/>
        <end position="22"/>
    </location>
</feature>
<evidence type="ECO:0000256" key="9">
    <source>
        <dbReference type="HAMAP-Rule" id="MF_00422"/>
    </source>
</evidence>
<evidence type="ECO:0000256" key="6">
    <source>
        <dbReference type="ARBA" id="ARBA00022989"/>
    </source>
</evidence>